<feature type="transmembrane region" description="Helical" evidence="9">
    <location>
        <begin position="356"/>
        <end position="381"/>
    </location>
</feature>
<feature type="region of interest" description="Disordered" evidence="8">
    <location>
        <begin position="458"/>
        <end position="480"/>
    </location>
</feature>
<organism evidence="10 11">
    <name type="scientific">Trichoderma cornu-damae</name>
    <dbReference type="NCBI Taxonomy" id="654480"/>
    <lineage>
        <taxon>Eukaryota</taxon>
        <taxon>Fungi</taxon>
        <taxon>Dikarya</taxon>
        <taxon>Ascomycota</taxon>
        <taxon>Pezizomycotina</taxon>
        <taxon>Sordariomycetes</taxon>
        <taxon>Hypocreomycetidae</taxon>
        <taxon>Hypocreales</taxon>
        <taxon>Hypocreaceae</taxon>
        <taxon>Trichoderma</taxon>
    </lineage>
</organism>
<evidence type="ECO:0000256" key="5">
    <source>
        <dbReference type="ARBA" id="ARBA00022989"/>
    </source>
</evidence>
<evidence type="ECO:0000256" key="7">
    <source>
        <dbReference type="ARBA" id="ARBA00023180"/>
    </source>
</evidence>
<dbReference type="PANTHER" id="PTHR47844:SF1">
    <property type="entry name" value="EXOSTOSIN-LIKE 2"/>
    <property type="match status" value="1"/>
</dbReference>
<keyword evidence="7" id="KW-0325">Glycoprotein</keyword>
<dbReference type="CDD" id="cd06434">
    <property type="entry name" value="GT2_HAS"/>
    <property type="match status" value="1"/>
</dbReference>
<dbReference type="GO" id="GO:0016020">
    <property type="term" value="C:membrane"/>
    <property type="evidence" value="ECO:0007669"/>
    <property type="project" value="UniProtKB-SubCell"/>
</dbReference>
<evidence type="ECO:0000256" key="4">
    <source>
        <dbReference type="ARBA" id="ARBA00022692"/>
    </source>
</evidence>
<protein>
    <submittedName>
        <fullName evidence="10">Glycosyltransferase family 2 protein</fullName>
    </submittedName>
</protein>
<keyword evidence="4 9" id="KW-0812">Transmembrane</keyword>
<dbReference type="Proteomes" id="UP000827724">
    <property type="component" value="Unassembled WGS sequence"/>
</dbReference>
<evidence type="ECO:0000256" key="6">
    <source>
        <dbReference type="ARBA" id="ARBA00023136"/>
    </source>
</evidence>
<reference evidence="10" key="1">
    <citation type="submission" date="2021-08" db="EMBL/GenBank/DDBJ databases">
        <title>Chromosome-Level Trichoderma cornu-damae using Hi-C Data.</title>
        <authorList>
            <person name="Kim C.S."/>
        </authorList>
    </citation>
    <scope>NUCLEOTIDE SEQUENCE</scope>
    <source>
        <strain evidence="10">KA19-0412C</strain>
    </source>
</reference>
<evidence type="ECO:0000256" key="3">
    <source>
        <dbReference type="ARBA" id="ARBA00022679"/>
    </source>
</evidence>
<sequence length="550" mass="63374">MDRFLSELPAKLVPPASFHLPTLKPDAWESTTFWAYAFWILWLHRYVRLLVHCVSHWNYQSKPIPGKPTFTNEDVTVIIPTIHNVFEELRPSLQSILACKPAELILVTTHDKRRALDELARSLNYPRVRVMDTPIANKRLQVCEALPSVCTPITIMADDDVAWPSTLMPWILAPFEDPKMGGVGTCQRVKREWAAPWSVRIWNWLGAAYIERRNFEISATHNIDGGTSCMSGRTGAYRSDILKSHDFLDGFKTEKWRKWILNADDDNFVTRWLVSHQWKTWVQYERECEIETTLENGPKFLYQCSRWARSNWRSNWTSLVKERHVWRSASLVPGVLVLTKTDPLWAAHRQQPWCTYALHFATFTSLAFLVDPLLLASCWWATAEWQPQYRHHAFWAQFIFMFGFTKLVKLMGLLLRNPSDVVFVPVSVAFGYFHGLIKLYALLTLNMTSWGSRADGDANDAQRLAPAPRPSKVLTTPPGDNSLISYNVLKGRPMQTRTEQDAAWEKRGYAAYDSSTSYNPIRVASEKQEDTGIHSNHDQPHSMRFSNTSD</sequence>
<name>A0A9P8QTV3_9HYPO</name>
<comment type="caution">
    <text evidence="10">The sequence shown here is derived from an EMBL/GenBank/DDBJ whole genome shotgun (WGS) entry which is preliminary data.</text>
</comment>
<dbReference type="InterPro" id="IPR052427">
    <property type="entry name" value="Glycosyltrans_GT2/GT47"/>
</dbReference>
<evidence type="ECO:0000256" key="1">
    <source>
        <dbReference type="ARBA" id="ARBA00004370"/>
    </source>
</evidence>
<evidence type="ECO:0000313" key="10">
    <source>
        <dbReference type="EMBL" id="KAH6609198.1"/>
    </source>
</evidence>
<dbReference type="AlphaFoldDB" id="A0A9P8QTV3"/>
<dbReference type="OrthoDB" id="3828420at2759"/>
<comment type="subcellular location">
    <subcellularLocation>
        <location evidence="1">Membrane</location>
    </subcellularLocation>
</comment>
<evidence type="ECO:0000313" key="11">
    <source>
        <dbReference type="Proteomes" id="UP000827724"/>
    </source>
</evidence>
<feature type="region of interest" description="Disordered" evidence="8">
    <location>
        <begin position="520"/>
        <end position="550"/>
    </location>
</feature>
<dbReference type="InterPro" id="IPR029044">
    <property type="entry name" value="Nucleotide-diphossugar_trans"/>
</dbReference>
<keyword evidence="2" id="KW-0328">Glycosyltransferase</keyword>
<keyword evidence="6 9" id="KW-0472">Membrane</keyword>
<keyword evidence="3" id="KW-0808">Transferase</keyword>
<dbReference type="SUPFAM" id="SSF53448">
    <property type="entry name" value="Nucleotide-diphospho-sugar transferases"/>
    <property type="match status" value="1"/>
</dbReference>
<gene>
    <name evidence="10" type="ORF">Trco_002544</name>
</gene>
<keyword evidence="11" id="KW-1185">Reference proteome</keyword>
<feature type="compositionally biased region" description="Basic and acidic residues" evidence="8">
    <location>
        <begin position="524"/>
        <end position="541"/>
    </location>
</feature>
<feature type="transmembrane region" description="Helical" evidence="9">
    <location>
        <begin position="421"/>
        <end position="443"/>
    </location>
</feature>
<accession>A0A9P8QTV3</accession>
<keyword evidence="5 9" id="KW-1133">Transmembrane helix</keyword>
<feature type="transmembrane region" description="Helical" evidence="9">
    <location>
        <begin position="393"/>
        <end position="415"/>
    </location>
</feature>
<dbReference type="Pfam" id="PF13641">
    <property type="entry name" value="Glyco_tranf_2_3"/>
    <property type="match status" value="1"/>
</dbReference>
<dbReference type="GO" id="GO:0016757">
    <property type="term" value="F:glycosyltransferase activity"/>
    <property type="evidence" value="ECO:0007669"/>
    <property type="project" value="UniProtKB-KW"/>
</dbReference>
<dbReference type="EMBL" id="JAIWOZ010000002">
    <property type="protein sequence ID" value="KAH6609198.1"/>
    <property type="molecule type" value="Genomic_DNA"/>
</dbReference>
<proteinExistence type="predicted"/>
<dbReference type="PANTHER" id="PTHR47844">
    <property type="entry name" value="SYNTHASE CPS1, PUTATIVE (AFU_ORTHOLOGUE AFUA_7G02500)-RELATED"/>
    <property type="match status" value="1"/>
</dbReference>
<evidence type="ECO:0000256" key="8">
    <source>
        <dbReference type="SAM" id="MobiDB-lite"/>
    </source>
</evidence>
<evidence type="ECO:0000256" key="9">
    <source>
        <dbReference type="SAM" id="Phobius"/>
    </source>
</evidence>
<evidence type="ECO:0000256" key="2">
    <source>
        <dbReference type="ARBA" id="ARBA00022676"/>
    </source>
</evidence>